<dbReference type="EMBL" id="KN847475">
    <property type="protein sequence ID" value="KIX09321.1"/>
    <property type="molecule type" value="Genomic_DNA"/>
</dbReference>
<evidence type="ECO:0000256" key="1">
    <source>
        <dbReference type="SAM" id="MobiDB-lite"/>
    </source>
</evidence>
<sequence>MQSWTNQTVTPASQTTQPDDMPAVRQPILFYEEETNIIKRYGGWPYEGTSMPSEAWYFDIGGTSVNWRNGTSPADNGLSANSHGPFASASAYTNSTFYNFGGNVFKPNALPNMTVLSGLVTQDYASRIWSNNTADIPNQSKYRTQARAVHVPNFGGEGFIMVVGGESPPTEASFYETGTAMTDMSVITLYDIESGNWYTQKATGEIPPPRSEFCAVGSATGDGQYFDLFVYGGSTNTTFDLNNADDEGYLNVYALSLPAFQWFKSPSTTTVRRACHTCSVIGNRQMVSIGGRLPSSLQDLGVEQDPWPNGIGVFDMTEFAWVDHYDAAAEVYDSPDLVKQYYASSYQEPAWSDPTLASIFAYTVTSSTNSTSSGGSSSSDSSGSDSDSSDNTGAIVGGVVGGVALIVILLGVWYWLRRRRRPAHTIPDEKDQKFQPVPHEDLVEAGSRPPCFEADSNLRSELDGLGTKPQTIAELPANDERENHPRQL</sequence>
<dbReference type="PANTHER" id="PTHR23244:SF490">
    <property type="entry name" value="KELCH REPEAT PROTEIN"/>
    <property type="match status" value="1"/>
</dbReference>
<organism evidence="3 4">
    <name type="scientific">Rhinocladiella mackenziei CBS 650.93</name>
    <dbReference type="NCBI Taxonomy" id="1442369"/>
    <lineage>
        <taxon>Eukaryota</taxon>
        <taxon>Fungi</taxon>
        <taxon>Dikarya</taxon>
        <taxon>Ascomycota</taxon>
        <taxon>Pezizomycotina</taxon>
        <taxon>Eurotiomycetes</taxon>
        <taxon>Chaetothyriomycetidae</taxon>
        <taxon>Chaetothyriales</taxon>
        <taxon>Herpotrichiellaceae</taxon>
        <taxon>Rhinocladiella</taxon>
    </lineage>
</organism>
<evidence type="ECO:0000313" key="3">
    <source>
        <dbReference type="EMBL" id="KIX09321.1"/>
    </source>
</evidence>
<dbReference type="VEuPathDB" id="FungiDB:Z518_00400"/>
<dbReference type="OrthoDB" id="540004at2759"/>
<dbReference type="STRING" id="1442369.A0A0D2J0U9"/>
<feature type="transmembrane region" description="Helical" evidence="2">
    <location>
        <begin position="394"/>
        <end position="416"/>
    </location>
</feature>
<keyword evidence="2" id="KW-0472">Membrane</keyword>
<gene>
    <name evidence="3" type="ORF">Z518_00400</name>
</gene>
<dbReference type="SUPFAM" id="SSF117281">
    <property type="entry name" value="Kelch motif"/>
    <property type="match status" value="1"/>
</dbReference>
<reference evidence="3 4" key="1">
    <citation type="submission" date="2015-01" db="EMBL/GenBank/DDBJ databases">
        <title>The Genome Sequence of Rhinocladiella mackenzie CBS 650.93.</title>
        <authorList>
            <consortium name="The Broad Institute Genomics Platform"/>
            <person name="Cuomo C."/>
            <person name="de Hoog S."/>
            <person name="Gorbushina A."/>
            <person name="Stielow B."/>
            <person name="Teixiera M."/>
            <person name="Abouelleil A."/>
            <person name="Chapman S.B."/>
            <person name="Priest M."/>
            <person name="Young S.K."/>
            <person name="Wortman J."/>
            <person name="Nusbaum C."/>
            <person name="Birren B."/>
        </authorList>
    </citation>
    <scope>NUCLEOTIDE SEQUENCE [LARGE SCALE GENOMIC DNA]</scope>
    <source>
        <strain evidence="3 4">CBS 650.93</strain>
    </source>
</reference>
<evidence type="ECO:0000313" key="4">
    <source>
        <dbReference type="Proteomes" id="UP000053617"/>
    </source>
</evidence>
<keyword evidence="2" id="KW-1133">Transmembrane helix</keyword>
<dbReference type="Gene3D" id="1.20.5.510">
    <property type="entry name" value="Single helix bin"/>
    <property type="match status" value="1"/>
</dbReference>
<dbReference type="InterPro" id="IPR015915">
    <property type="entry name" value="Kelch-typ_b-propeller"/>
</dbReference>
<dbReference type="PANTHER" id="PTHR23244">
    <property type="entry name" value="KELCH REPEAT DOMAIN"/>
    <property type="match status" value="1"/>
</dbReference>
<dbReference type="AlphaFoldDB" id="A0A0D2J0U9"/>
<feature type="region of interest" description="Disordered" evidence="1">
    <location>
        <begin position="367"/>
        <end position="390"/>
    </location>
</feature>
<feature type="compositionally biased region" description="Basic and acidic residues" evidence="1">
    <location>
        <begin position="427"/>
        <end position="442"/>
    </location>
</feature>
<evidence type="ECO:0008006" key="5">
    <source>
        <dbReference type="Google" id="ProtNLM"/>
    </source>
</evidence>
<dbReference type="HOGENOM" id="CLU_012508_2_2_1"/>
<evidence type="ECO:0000256" key="2">
    <source>
        <dbReference type="SAM" id="Phobius"/>
    </source>
</evidence>
<keyword evidence="4" id="KW-1185">Reference proteome</keyword>
<feature type="region of interest" description="Disordered" evidence="1">
    <location>
        <begin position="427"/>
        <end position="488"/>
    </location>
</feature>
<dbReference type="Proteomes" id="UP000053617">
    <property type="component" value="Unassembled WGS sequence"/>
</dbReference>
<name>A0A0D2J0U9_9EURO</name>
<keyword evidence="2" id="KW-0812">Transmembrane</keyword>
<accession>A0A0D2J0U9</accession>
<dbReference type="RefSeq" id="XP_013276457.1">
    <property type="nucleotide sequence ID" value="XM_013421003.1"/>
</dbReference>
<proteinExistence type="predicted"/>
<feature type="region of interest" description="Disordered" evidence="1">
    <location>
        <begin position="1"/>
        <end position="23"/>
    </location>
</feature>
<protein>
    <recommendedName>
        <fullName evidence="5">Kelch repeat protein</fullName>
    </recommendedName>
</protein>
<feature type="compositionally biased region" description="Polar residues" evidence="1">
    <location>
        <begin position="1"/>
        <end position="18"/>
    </location>
</feature>
<feature type="compositionally biased region" description="Basic and acidic residues" evidence="1">
    <location>
        <begin position="478"/>
        <end position="488"/>
    </location>
</feature>
<dbReference type="GeneID" id="25288471"/>